<organism evidence="1 2">
    <name type="scientific">Streptomyces laurentii</name>
    <dbReference type="NCBI Taxonomy" id="39478"/>
    <lineage>
        <taxon>Bacteria</taxon>
        <taxon>Bacillati</taxon>
        <taxon>Actinomycetota</taxon>
        <taxon>Actinomycetes</taxon>
        <taxon>Kitasatosporales</taxon>
        <taxon>Streptomycetaceae</taxon>
        <taxon>Streptomyces</taxon>
    </lineage>
</organism>
<dbReference type="AlphaFoldDB" id="A0A160P3W1"/>
<sequence>MPLVVRGGSREIPPGRICLTERPFIWPSRLPPGHYCTLATVDTPAHPLSRLPSFNSTAAYLNWVRYTPNACWRNVDVIPCRQTDYVITDLAVTNLNDTPTRFVFGVSGVDLPNGTATFSNADQQAPFSLTAPIYAPGSDEGYTRSIVLPADYRGTVTVVIRLDQPLPCDARIVLRAYNPVTGAAGELERRLAVPRAGVPGLQDALFLEVGAFTFVAVDSQ</sequence>
<gene>
    <name evidence="1" type="ORF">SLA_4355</name>
</gene>
<name>A0A160P3W1_STRLU</name>
<accession>A0A160P3W1</accession>
<dbReference type="EMBL" id="AP017424">
    <property type="protein sequence ID" value="BAU85243.1"/>
    <property type="molecule type" value="Genomic_DNA"/>
</dbReference>
<reference evidence="1 2" key="1">
    <citation type="journal article" date="2016" name="Genome Announc.">
        <title>Complete Genome Sequence of Thiostrepton-Producing Streptomyces laurentii ATCC 31255.</title>
        <authorList>
            <person name="Doi K."/>
            <person name="Fujino Y."/>
            <person name="Nagayoshi Y."/>
            <person name="Ohshima T."/>
            <person name="Ogata S."/>
        </authorList>
    </citation>
    <scope>NUCLEOTIDE SEQUENCE [LARGE SCALE GENOMIC DNA]</scope>
    <source>
        <strain evidence="1 2">ATCC 31255</strain>
    </source>
</reference>
<dbReference type="KEGG" id="slau:SLA_4355"/>
<proteinExistence type="predicted"/>
<dbReference type="Proteomes" id="UP000217676">
    <property type="component" value="Chromosome"/>
</dbReference>
<keyword evidence="2" id="KW-1185">Reference proteome</keyword>
<protein>
    <submittedName>
        <fullName evidence="1">Peptidase S8/S53 subtilisin kexin sedolisin</fullName>
    </submittedName>
</protein>
<evidence type="ECO:0000313" key="2">
    <source>
        <dbReference type="Proteomes" id="UP000217676"/>
    </source>
</evidence>
<evidence type="ECO:0000313" key="1">
    <source>
        <dbReference type="EMBL" id="BAU85243.1"/>
    </source>
</evidence>